<proteinExistence type="inferred from homology"/>
<keyword evidence="3" id="KW-0732">Signal</keyword>
<evidence type="ECO:0000256" key="1">
    <source>
        <dbReference type="ARBA" id="ARBA00038069"/>
    </source>
</evidence>
<feature type="chain" id="PRO_5008110376" description="Inhibitor I9 domain-containing protein" evidence="3">
    <location>
        <begin position="28"/>
        <end position="165"/>
    </location>
</feature>
<evidence type="ECO:0000313" key="4">
    <source>
        <dbReference type="EMBL" id="OAV97320.1"/>
    </source>
</evidence>
<evidence type="ECO:0000256" key="3">
    <source>
        <dbReference type="SAM" id="SignalP"/>
    </source>
</evidence>
<dbReference type="InterPro" id="IPR037045">
    <property type="entry name" value="S8pro/Inhibitor_I9_sf"/>
</dbReference>
<evidence type="ECO:0000313" key="5">
    <source>
        <dbReference type="EnsemblFungi" id="PTTG_26127-t43_1-p1"/>
    </source>
</evidence>
<dbReference type="InterPro" id="IPR052471">
    <property type="entry name" value="PBI_I9"/>
</dbReference>
<dbReference type="Gene3D" id="3.30.70.80">
    <property type="entry name" value="Peptidase S8 propeptide/proteinase inhibitor I9"/>
    <property type="match status" value="1"/>
</dbReference>
<dbReference type="VEuPathDB" id="FungiDB:PTTG_26127"/>
<dbReference type="GO" id="GO:0042144">
    <property type="term" value="P:vacuole fusion, non-autophagic"/>
    <property type="evidence" value="ECO:0007669"/>
    <property type="project" value="TreeGrafter"/>
</dbReference>
<sequence length="165" mass="17757">MPTKPDPRVASVHLLLVVLLLLILVPAAPQDHSWPKMTSGSEDERAGADAESLVLADKQADEQARPSPSPEPAEPPADYIITLRQDTTKEQWEQYKLQLVGQGAEIRHEYFSLILKGFAVALRPSKLQAFQQDPLVKHVDLGQSVGGGAEPVGLVSGVAAPLSLV</sequence>
<dbReference type="PANTHER" id="PTHR28288">
    <property type="entry name" value="PROTEASE B INHIBITOR 2"/>
    <property type="match status" value="1"/>
</dbReference>
<evidence type="ECO:0000313" key="6">
    <source>
        <dbReference type="Proteomes" id="UP000005240"/>
    </source>
</evidence>
<reference evidence="5" key="4">
    <citation type="submission" date="2025-05" db="UniProtKB">
        <authorList>
            <consortium name="EnsemblFungi"/>
        </authorList>
    </citation>
    <scope>IDENTIFICATION</scope>
    <source>
        <strain evidence="5">isolate 1-1 / race 1 (BBBD)</strain>
    </source>
</reference>
<dbReference type="OrthoDB" id="2506678at2759"/>
<gene>
    <name evidence="4" type="ORF">PTTG_26127</name>
</gene>
<accession>A0A180GX40</accession>
<feature type="signal peptide" evidence="3">
    <location>
        <begin position="1"/>
        <end position="27"/>
    </location>
</feature>
<dbReference type="EnsemblFungi" id="PTTG_26127-t43_1">
    <property type="protein sequence ID" value="PTTG_26127-t43_1-p1"/>
    <property type="gene ID" value="PTTG_26127"/>
</dbReference>
<dbReference type="PANTHER" id="PTHR28288:SF2">
    <property type="entry name" value="PROTEASE B INHIBITOR 2"/>
    <property type="match status" value="1"/>
</dbReference>
<keyword evidence="6" id="KW-1185">Reference proteome</keyword>
<feature type="region of interest" description="Disordered" evidence="2">
    <location>
        <begin position="32"/>
        <end position="77"/>
    </location>
</feature>
<evidence type="ECO:0008006" key="7">
    <source>
        <dbReference type="Google" id="ProtNLM"/>
    </source>
</evidence>
<reference evidence="5 6" key="3">
    <citation type="journal article" date="2017" name="G3 (Bethesda)">
        <title>Comparative analysis highlights variable genome content of wheat rusts and divergence of the mating loci.</title>
        <authorList>
            <person name="Cuomo C.A."/>
            <person name="Bakkeren G."/>
            <person name="Khalil H.B."/>
            <person name="Panwar V."/>
            <person name="Joly D."/>
            <person name="Linning R."/>
            <person name="Sakthikumar S."/>
            <person name="Song X."/>
            <person name="Adiconis X."/>
            <person name="Fan L."/>
            <person name="Goldberg J.M."/>
            <person name="Levin J.Z."/>
            <person name="Young S."/>
            <person name="Zeng Q."/>
            <person name="Anikster Y."/>
            <person name="Bruce M."/>
            <person name="Wang M."/>
            <person name="Yin C."/>
            <person name="McCallum B."/>
            <person name="Szabo L.J."/>
            <person name="Hulbert S."/>
            <person name="Chen X."/>
            <person name="Fellers J.P."/>
        </authorList>
    </citation>
    <scope>NUCLEOTIDE SEQUENCE</scope>
    <source>
        <strain evidence="5">isolate 1-1 / race 1 (BBBD)</strain>
        <strain evidence="6">Isolate 1-1 / race 1 (BBBD)</strain>
    </source>
</reference>
<evidence type="ECO:0000256" key="2">
    <source>
        <dbReference type="SAM" id="MobiDB-lite"/>
    </source>
</evidence>
<name>A0A180GX40_PUCT1</name>
<protein>
    <recommendedName>
        <fullName evidence="7">Inhibitor I9 domain-containing protein</fullName>
    </recommendedName>
</protein>
<organism evidence="4">
    <name type="scientific">Puccinia triticina (isolate 1-1 / race 1 (BBBD))</name>
    <name type="common">Brown leaf rust fungus</name>
    <dbReference type="NCBI Taxonomy" id="630390"/>
    <lineage>
        <taxon>Eukaryota</taxon>
        <taxon>Fungi</taxon>
        <taxon>Dikarya</taxon>
        <taxon>Basidiomycota</taxon>
        <taxon>Pucciniomycotina</taxon>
        <taxon>Pucciniomycetes</taxon>
        <taxon>Pucciniales</taxon>
        <taxon>Pucciniaceae</taxon>
        <taxon>Puccinia</taxon>
    </lineage>
</organism>
<reference evidence="4" key="2">
    <citation type="submission" date="2016-05" db="EMBL/GenBank/DDBJ databases">
        <title>Comparative analysis highlights variable genome content of wheat rusts and divergence of the mating loci.</title>
        <authorList>
            <person name="Cuomo C.A."/>
            <person name="Bakkeren G."/>
            <person name="Szabo L."/>
            <person name="Khalil H."/>
            <person name="Joly D."/>
            <person name="Goldberg J."/>
            <person name="Young S."/>
            <person name="Zeng Q."/>
            <person name="Fellers J."/>
        </authorList>
    </citation>
    <scope>NUCLEOTIDE SEQUENCE [LARGE SCALE GENOMIC DNA]</scope>
    <source>
        <strain evidence="4">1-1 BBBD Race 1</strain>
    </source>
</reference>
<dbReference type="AlphaFoldDB" id="A0A180GX40"/>
<dbReference type="SUPFAM" id="SSF54897">
    <property type="entry name" value="Protease propeptides/inhibitors"/>
    <property type="match status" value="1"/>
</dbReference>
<dbReference type="GO" id="GO:0004866">
    <property type="term" value="F:endopeptidase inhibitor activity"/>
    <property type="evidence" value="ECO:0007669"/>
    <property type="project" value="TreeGrafter"/>
</dbReference>
<dbReference type="Proteomes" id="UP000005240">
    <property type="component" value="Unassembled WGS sequence"/>
</dbReference>
<dbReference type="EMBL" id="ADAS02000014">
    <property type="protein sequence ID" value="OAV97320.1"/>
    <property type="molecule type" value="Genomic_DNA"/>
</dbReference>
<comment type="similarity">
    <text evidence="1">Belongs to the protease inhibitor I9 family.</text>
</comment>
<reference evidence="4" key="1">
    <citation type="submission" date="2009-11" db="EMBL/GenBank/DDBJ databases">
        <authorList>
            <consortium name="The Broad Institute Genome Sequencing Platform"/>
            <person name="Ward D."/>
            <person name="Feldgarden M."/>
            <person name="Earl A."/>
            <person name="Young S.K."/>
            <person name="Zeng Q."/>
            <person name="Koehrsen M."/>
            <person name="Alvarado L."/>
            <person name="Berlin A."/>
            <person name="Bochicchio J."/>
            <person name="Borenstein D."/>
            <person name="Chapman S.B."/>
            <person name="Chen Z."/>
            <person name="Engels R."/>
            <person name="Freedman E."/>
            <person name="Gellesch M."/>
            <person name="Goldberg J."/>
            <person name="Griggs A."/>
            <person name="Gujja S."/>
            <person name="Heilman E."/>
            <person name="Heiman D."/>
            <person name="Hepburn T."/>
            <person name="Howarth C."/>
            <person name="Jen D."/>
            <person name="Larson L."/>
            <person name="Lewis B."/>
            <person name="Mehta T."/>
            <person name="Park D."/>
            <person name="Pearson M."/>
            <person name="Roberts A."/>
            <person name="Saif S."/>
            <person name="Shea T."/>
            <person name="Shenoy N."/>
            <person name="Sisk P."/>
            <person name="Stolte C."/>
            <person name="Sykes S."/>
            <person name="Thomson T."/>
            <person name="Walk T."/>
            <person name="White J."/>
            <person name="Yandava C."/>
            <person name="Izard J."/>
            <person name="Baranova O.V."/>
            <person name="Blanton J.M."/>
            <person name="Tanner A.C."/>
            <person name="Dewhirst F.E."/>
            <person name="Haas B."/>
            <person name="Nusbaum C."/>
            <person name="Birren B."/>
        </authorList>
    </citation>
    <scope>NUCLEOTIDE SEQUENCE [LARGE SCALE GENOMIC DNA]</scope>
    <source>
        <strain evidence="4">1-1 BBBD Race 1</strain>
    </source>
</reference>